<feature type="compositionally biased region" description="Polar residues" evidence="3">
    <location>
        <begin position="158"/>
        <end position="173"/>
    </location>
</feature>
<keyword evidence="5" id="KW-1185">Reference proteome</keyword>
<feature type="region of interest" description="Disordered" evidence="3">
    <location>
        <begin position="464"/>
        <end position="486"/>
    </location>
</feature>
<dbReference type="GO" id="GO:0006396">
    <property type="term" value="P:RNA processing"/>
    <property type="evidence" value="ECO:0007669"/>
    <property type="project" value="TreeGrafter"/>
</dbReference>
<dbReference type="CTD" id="30836"/>
<dbReference type="RefSeq" id="XP_020644314.2">
    <property type="nucleotide sequence ID" value="XM_020788655.2"/>
</dbReference>
<dbReference type="InterPro" id="IPR039883">
    <property type="entry name" value="Fcf2/DNTTIP2"/>
</dbReference>
<dbReference type="GO" id="GO:0005730">
    <property type="term" value="C:nucleolus"/>
    <property type="evidence" value="ECO:0007669"/>
    <property type="project" value="UniProtKB-SubCell"/>
</dbReference>
<dbReference type="PANTHER" id="PTHR21686:SF12">
    <property type="entry name" value="DEOXYNUCLEOTIDYLTRANSFERASE TERMINAL-INTERACTING PROTEIN 2"/>
    <property type="match status" value="1"/>
</dbReference>
<feature type="region of interest" description="Disordered" evidence="3">
    <location>
        <begin position="377"/>
        <end position="423"/>
    </location>
</feature>
<name>A0A6J0TDM9_9SAUR</name>
<dbReference type="GeneID" id="110076483"/>
<dbReference type="InterPro" id="IPR014810">
    <property type="entry name" value="Fcf2_C"/>
</dbReference>
<protein>
    <submittedName>
        <fullName evidence="6">Deoxynucleotidyltransferase terminal-interacting protein 2 isoform X1</fullName>
    </submittedName>
</protein>
<sequence>MVATRRSTRRSESEAGSNDPPEQTSMEGSASVRITRSRSKVNSHANDIPESPGKMKASETEWDVEEPSEEQSTLNKTKAAYPKALVAEVQADGDVSEAESNCSSVSGLQTPSFIRITRRRQIVVPCQPEFPARNRQSKKAPSTEGSTCQEDDDISEAESCSSTVSGRRTPNVSRRTRNRQTKSNMSLVLEAKTEEVSDAESWCSGISTEPSATVKRVTRSMRLRLPGETPSKSERKSEVMVENAKLPEHAVTSETIVISDSEQPTKDDFDTEHAFSLSDQINKSPHKSTCHYGTVVSSDIKQSSPKKTVRENTQMSPEKEGPKGINYESVSKAGRDNDRKESVSKQMSSSTDKVVGSPDEECDQTIDKSITLIENQSPIKSQNISPCNHKILDQSNISPGPATPSKTKSHARTEPLGSNEDTQKHLLHVEIDKPSNSGDPKSNIILSLSTESSDDDCRASVVSIDSDASPEEPVAESSSHAGKTSGAGKCFTVSLLTSDENDESEGSDLEEMDKTPVSASKQGTLAMDKSHNEELFVIDKTAGLDLNKAYYLEKKDMVDEEQSEKSSDLEDDKEEFIDEDEDVLNASNNILSLSSCIDPGLNMKKLGGLYISFDAERQKSRSHGVVPLKEKKKDELLQKSIITPDFEKKECIPPLRESVHQLKKQRRAERAKTTGDGWFGMKAPEMTEELKNDLKALKMRAAIDPKRFYKKNDREGLPKYFQVGTVVDSPVDFYHARIPKKERKKNIVEELLADSEFRRYNKRKYQDIMAEKTALAAGKKNRKKKKFHK</sequence>
<evidence type="ECO:0000313" key="5">
    <source>
        <dbReference type="Proteomes" id="UP001652642"/>
    </source>
</evidence>
<evidence type="ECO:0000313" key="6">
    <source>
        <dbReference type="RefSeq" id="XP_020644314.2"/>
    </source>
</evidence>
<feature type="compositionally biased region" description="Polar residues" evidence="3">
    <location>
        <begin position="252"/>
        <end position="262"/>
    </location>
</feature>
<feature type="compositionally biased region" description="Acidic residues" evidence="3">
    <location>
        <begin position="60"/>
        <end position="69"/>
    </location>
</feature>
<dbReference type="KEGG" id="pvt:110076483"/>
<dbReference type="PANTHER" id="PTHR21686">
    <property type="entry name" value="DEOXYNUCLEOTIDYLTRANSFERASE TERMINAL-INTERACTING PROTEIN 2"/>
    <property type="match status" value="1"/>
</dbReference>
<feature type="compositionally biased region" description="Polar residues" evidence="3">
    <location>
        <begin position="98"/>
        <end position="112"/>
    </location>
</feature>
<gene>
    <name evidence="6" type="primary">DNTTIP2</name>
</gene>
<dbReference type="GO" id="GO:0003723">
    <property type="term" value="F:RNA binding"/>
    <property type="evidence" value="ECO:0007669"/>
    <property type="project" value="TreeGrafter"/>
</dbReference>
<dbReference type="InParanoid" id="A0A6J0TDM9"/>
<feature type="compositionally biased region" description="Polar residues" evidence="3">
    <location>
        <begin position="377"/>
        <end position="386"/>
    </location>
</feature>
<feature type="region of interest" description="Disordered" evidence="3">
    <location>
        <begin position="1"/>
        <end position="192"/>
    </location>
</feature>
<accession>A0A6J0TDM9</accession>
<evidence type="ECO:0000259" key="4">
    <source>
        <dbReference type="Pfam" id="PF08698"/>
    </source>
</evidence>
<feature type="compositionally biased region" description="Polar residues" evidence="3">
    <location>
        <begin position="20"/>
        <end position="34"/>
    </location>
</feature>
<evidence type="ECO:0000256" key="3">
    <source>
        <dbReference type="SAM" id="MobiDB-lite"/>
    </source>
</evidence>
<feature type="compositionally biased region" description="Polar residues" evidence="3">
    <location>
        <begin position="139"/>
        <end position="148"/>
    </location>
</feature>
<reference evidence="6" key="1">
    <citation type="submission" date="2025-08" db="UniProtKB">
        <authorList>
            <consortium name="RefSeq"/>
        </authorList>
    </citation>
    <scope>IDENTIFICATION</scope>
</reference>
<organism evidence="5 6">
    <name type="scientific">Pogona vitticeps</name>
    <name type="common">central bearded dragon</name>
    <dbReference type="NCBI Taxonomy" id="103695"/>
    <lineage>
        <taxon>Eukaryota</taxon>
        <taxon>Metazoa</taxon>
        <taxon>Chordata</taxon>
        <taxon>Craniata</taxon>
        <taxon>Vertebrata</taxon>
        <taxon>Euteleostomi</taxon>
        <taxon>Lepidosauria</taxon>
        <taxon>Squamata</taxon>
        <taxon>Bifurcata</taxon>
        <taxon>Unidentata</taxon>
        <taxon>Episquamata</taxon>
        <taxon>Toxicofera</taxon>
        <taxon>Iguania</taxon>
        <taxon>Acrodonta</taxon>
        <taxon>Agamidae</taxon>
        <taxon>Amphibolurinae</taxon>
        <taxon>Pogona</taxon>
    </lineage>
</organism>
<dbReference type="Proteomes" id="UP001652642">
    <property type="component" value="Chromosome 4"/>
</dbReference>
<evidence type="ECO:0000256" key="1">
    <source>
        <dbReference type="ARBA" id="ARBA00004604"/>
    </source>
</evidence>
<feature type="compositionally biased region" description="Basic and acidic residues" evidence="3">
    <location>
        <begin position="333"/>
        <end position="343"/>
    </location>
</feature>
<dbReference type="Pfam" id="PF08698">
    <property type="entry name" value="Fcf2"/>
    <property type="match status" value="1"/>
</dbReference>
<dbReference type="OrthoDB" id="427886at2759"/>
<feature type="region of interest" description="Disordered" evidence="3">
    <location>
        <begin position="223"/>
        <end position="362"/>
    </location>
</feature>
<evidence type="ECO:0000256" key="2">
    <source>
        <dbReference type="ARBA" id="ARBA00023242"/>
    </source>
</evidence>
<keyword evidence="2" id="KW-0539">Nucleus</keyword>
<feature type="compositionally biased region" description="Basic and acidic residues" evidence="3">
    <location>
        <begin position="263"/>
        <end position="273"/>
    </location>
</feature>
<comment type="subcellular location">
    <subcellularLocation>
        <location evidence="1">Nucleus</location>
        <location evidence="1">Nucleolus</location>
    </subcellularLocation>
</comment>
<feature type="domain" description="Fcf2 pre-rRNA processing C-terminal" evidence="4">
    <location>
        <begin position="671"/>
        <end position="764"/>
    </location>
</feature>
<feature type="compositionally biased region" description="Polar residues" evidence="3">
    <location>
        <begin position="295"/>
        <end position="316"/>
    </location>
</feature>
<proteinExistence type="predicted"/>
<dbReference type="AlphaFoldDB" id="A0A6J0TDM9"/>